<feature type="transmembrane region" description="Helical" evidence="6">
    <location>
        <begin position="117"/>
        <end position="138"/>
    </location>
</feature>
<dbReference type="Proteomes" id="UP000280842">
    <property type="component" value="Unassembled WGS sequence"/>
</dbReference>
<name>A0A3M0BRT3_9AQUI</name>
<evidence type="ECO:0000313" key="7">
    <source>
        <dbReference type="EMBL" id="RMA97548.1"/>
    </source>
</evidence>
<evidence type="ECO:0000256" key="4">
    <source>
        <dbReference type="ARBA" id="ARBA00022989"/>
    </source>
</evidence>
<dbReference type="AlphaFoldDB" id="A0A3M0BRT3"/>
<comment type="caution">
    <text evidence="7">The sequence shown here is derived from an EMBL/GenBank/DDBJ whole genome shotgun (WGS) entry which is preliminary data.</text>
</comment>
<dbReference type="EMBL" id="REFO01000010">
    <property type="protein sequence ID" value="RMA97548.1"/>
    <property type="molecule type" value="Genomic_DNA"/>
</dbReference>
<evidence type="ECO:0000256" key="3">
    <source>
        <dbReference type="ARBA" id="ARBA00022692"/>
    </source>
</evidence>
<dbReference type="OrthoDB" id="14446at2"/>
<dbReference type="InterPro" id="IPR020948">
    <property type="entry name" value="P_starv_induced_PsiE-like"/>
</dbReference>
<gene>
    <name evidence="7" type="ORF">CLV39_0163</name>
</gene>
<sequence length="165" mass="19518">MKKRWSNLVSPHKVHQTLGNTLEFFEDLIILALTLVIFYVSIVAIFDIISLIMYKEAKFMDIIPKFLYLFILTELFRLLIIYLKERIVDTSLIVKTTLIAVLREIIIKAPYFKFQDYIGASILILVLGLLYYVPKYVFKKEFYIKRSKQVKSVKKVDEFDKSTNF</sequence>
<evidence type="ECO:0000313" key="8">
    <source>
        <dbReference type="Proteomes" id="UP000280842"/>
    </source>
</evidence>
<protein>
    <submittedName>
        <fullName evidence="7">Uncharacterized membrane protein (DUF373 family)</fullName>
    </submittedName>
</protein>
<feature type="transmembrane region" description="Helical" evidence="6">
    <location>
        <begin position="66"/>
        <end position="83"/>
    </location>
</feature>
<comment type="subcellular location">
    <subcellularLocation>
        <location evidence="1">Cell membrane</location>
        <topology evidence="1">Multi-pass membrane protein</topology>
    </subcellularLocation>
</comment>
<organism evidence="7 8">
    <name type="scientific">Hydrogenothermus marinus</name>
    <dbReference type="NCBI Taxonomy" id="133270"/>
    <lineage>
        <taxon>Bacteria</taxon>
        <taxon>Pseudomonadati</taxon>
        <taxon>Aquificota</taxon>
        <taxon>Aquificia</taxon>
        <taxon>Aquificales</taxon>
        <taxon>Hydrogenothermaceae</taxon>
        <taxon>Hydrogenothermus</taxon>
    </lineage>
</organism>
<evidence type="ECO:0000256" key="2">
    <source>
        <dbReference type="ARBA" id="ARBA00022475"/>
    </source>
</evidence>
<reference evidence="7 8" key="1">
    <citation type="submission" date="2018-10" db="EMBL/GenBank/DDBJ databases">
        <title>Genomic Encyclopedia of Archaeal and Bacterial Type Strains, Phase II (KMG-II): from individual species to whole genera.</title>
        <authorList>
            <person name="Goeker M."/>
        </authorList>
    </citation>
    <scope>NUCLEOTIDE SEQUENCE [LARGE SCALE GENOMIC DNA]</scope>
    <source>
        <strain evidence="7 8">VM1</strain>
    </source>
</reference>
<dbReference type="RefSeq" id="WP_121922327.1">
    <property type="nucleotide sequence ID" value="NZ_REFO01000010.1"/>
</dbReference>
<evidence type="ECO:0000256" key="6">
    <source>
        <dbReference type="SAM" id="Phobius"/>
    </source>
</evidence>
<accession>A0A3M0BRT3</accession>
<keyword evidence="4 6" id="KW-1133">Transmembrane helix</keyword>
<dbReference type="GO" id="GO:0005886">
    <property type="term" value="C:plasma membrane"/>
    <property type="evidence" value="ECO:0007669"/>
    <property type="project" value="UniProtKB-SubCell"/>
</dbReference>
<keyword evidence="5 6" id="KW-0472">Membrane</keyword>
<feature type="transmembrane region" description="Helical" evidence="6">
    <location>
        <begin position="28"/>
        <end position="54"/>
    </location>
</feature>
<keyword evidence="2" id="KW-1003">Cell membrane</keyword>
<evidence type="ECO:0000256" key="1">
    <source>
        <dbReference type="ARBA" id="ARBA00004651"/>
    </source>
</evidence>
<proteinExistence type="predicted"/>
<evidence type="ECO:0000256" key="5">
    <source>
        <dbReference type="ARBA" id="ARBA00023136"/>
    </source>
</evidence>
<keyword evidence="8" id="KW-1185">Reference proteome</keyword>
<keyword evidence="3 6" id="KW-0812">Transmembrane</keyword>
<dbReference type="Pfam" id="PF06146">
    <property type="entry name" value="PsiE"/>
    <property type="match status" value="1"/>
</dbReference>